<keyword evidence="1" id="KW-0812">Transmembrane</keyword>
<dbReference type="Proteomes" id="UP000199202">
    <property type="component" value="Unassembled WGS sequence"/>
</dbReference>
<accession>A0A1G9RNF1</accession>
<evidence type="ECO:0000313" key="3">
    <source>
        <dbReference type="Proteomes" id="UP000199202"/>
    </source>
</evidence>
<feature type="transmembrane region" description="Helical" evidence="1">
    <location>
        <begin position="32"/>
        <end position="56"/>
    </location>
</feature>
<evidence type="ECO:0000313" key="2">
    <source>
        <dbReference type="EMBL" id="SDM24743.1"/>
    </source>
</evidence>
<dbReference type="STRING" id="633440.SAMN05421869_1393"/>
<proteinExistence type="predicted"/>
<dbReference type="AlphaFoldDB" id="A0A1G9RNF1"/>
<sequence>MHGDRFPTIAAMLSAGSFSDESDDPGDLRARLIFATAVTYVAVVLVAVSLEAGTVFAQPDDTIDPTTDGLLAHATVLLHGSVTRILDVVLMAALGYAVLRSGAFLRSLGWAAAPLPPCPAPYPWA</sequence>
<evidence type="ECO:0000256" key="1">
    <source>
        <dbReference type="SAM" id="Phobius"/>
    </source>
</evidence>
<name>A0A1G9RNF1_9ACTN</name>
<keyword evidence="1" id="KW-0472">Membrane</keyword>
<gene>
    <name evidence="2" type="ORF">SAMN05421869_1393</name>
</gene>
<reference evidence="2 3" key="1">
    <citation type="submission" date="2016-10" db="EMBL/GenBank/DDBJ databases">
        <authorList>
            <person name="de Groot N.N."/>
        </authorList>
    </citation>
    <scope>NUCLEOTIDE SEQUENCE [LARGE SCALE GENOMIC DNA]</scope>
    <source>
        <strain evidence="2 3">CGMCC 4.6533</strain>
    </source>
</reference>
<organism evidence="2 3">
    <name type="scientific">Nonomuraea jiangxiensis</name>
    <dbReference type="NCBI Taxonomy" id="633440"/>
    <lineage>
        <taxon>Bacteria</taxon>
        <taxon>Bacillati</taxon>
        <taxon>Actinomycetota</taxon>
        <taxon>Actinomycetes</taxon>
        <taxon>Streptosporangiales</taxon>
        <taxon>Streptosporangiaceae</taxon>
        <taxon>Nonomuraea</taxon>
    </lineage>
</organism>
<feature type="transmembrane region" description="Helical" evidence="1">
    <location>
        <begin position="76"/>
        <end position="99"/>
    </location>
</feature>
<protein>
    <submittedName>
        <fullName evidence="2">Uncharacterized protein</fullName>
    </submittedName>
</protein>
<dbReference type="EMBL" id="FNDJ01000039">
    <property type="protein sequence ID" value="SDM24743.1"/>
    <property type="molecule type" value="Genomic_DNA"/>
</dbReference>
<dbReference type="RefSeq" id="WP_090946393.1">
    <property type="nucleotide sequence ID" value="NZ_FNDJ01000039.1"/>
</dbReference>
<dbReference type="OrthoDB" id="3212416at2"/>
<keyword evidence="1" id="KW-1133">Transmembrane helix</keyword>
<keyword evidence="3" id="KW-1185">Reference proteome</keyword>